<feature type="compositionally biased region" description="Basic and acidic residues" evidence="3">
    <location>
        <begin position="40"/>
        <end position="49"/>
    </location>
</feature>
<evidence type="ECO:0000256" key="3">
    <source>
        <dbReference type="SAM" id="MobiDB-lite"/>
    </source>
</evidence>
<proteinExistence type="inferred from homology"/>
<dbReference type="InterPro" id="IPR011421">
    <property type="entry name" value="BCNT-C"/>
</dbReference>
<evidence type="ECO:0000256" key="2">
    <source>
        <dbReference type="ARBA" id="ARBA00019138"/>
    </source>
</evidence>
<reference evidence="5 6" key="1">
    <citation type="submission" date="2017-03" db="EMBL/GenBank/DDBJ databases">
        <title>Genomes of endolithic fungi from Antarctica.</title>
        <authorList>
            <person name="Coleine C."/>
            <person name="Masonjones S."/>
            <person name="Stajich J.E."/>
        </authorList>
    </citation>
    <scope>NUCLEOTIDE SEQUENCE [LARGE SCALE GENOMIC DNA]</scope>
    <source>
        <strain evidence="5 6">CCFEE 6314</strain>
    </source>
</reference>
<dbReference type="PROSITE" id="PS51279">
    <property type="entry name" value="BCNT_C"/>
    <property type="match status" value="1"/>
</dbReference>
<sequence>MIEPENADLHMEEDYDEDADSDFQQGDHLDDDNSSSSSDNEDKPGDHPTAKSRKKTAPQVKSSASIEELDSGDEATIREQKKGRRKPKKQDGETAKGSGDDSEEWRAKTRAMRQAEKDDRRRNKLATSKGSTIDVNKIWEEMNRPNPPSYLERDNPSENLAPQRLDAGGDDADKENILKPQGEDMITIKRTYKFAGEVHTEEKVVPKSSAEAQLWLAQQSKTPAESLTHDGGLVQRPLRKISRFDPNFSNLAAFKSSWTNQGPSDSTFKGPKLNVVEKSKMDWAQHVDTEGLKEELDTHAKAKEGYLSRMDFLSQVEMRKEDEAKIARMKGR</sequence>
<dbReference type="AlphaFoldDB" id="A0A438MWY2"/>
<evidence type="ECO:0000256" key="1">
    <source>
        <dbReference type="ARBA" id="ARBA00010465"/>
    </source>
</evidence>
<comment type="caution">
    <text evidence="5">The sequence shown here is derived from an EMBL/GenBank/DDBJ whole genome shotgun (WGS) entry which is preliminary data.</text>
</comment>
<gene>
    <name evidence="5" type="ORF">B0A52_08713</name>
</gene>
<dbReference type="InterPro" id="IPR027124">
    <property type="entry name" value="Swc5/CFDP1/2"/>
</dbReference>
<evidence type="ECO:0000313" key="5">
    <source>
        <dbReference type="EMBL" id="RVX68204.1"/>
    </source>
</evidence>
<protein>
    <recommendedName>
        <fullName evidence="2">SWR1-complex protein 5</fullName>
    </recommendedName>
</protein>
<evidence type="ECO:0000313" key="6">
    <source>
        <dbReference type="Proteomes" id="UP000288859"/>
    </source>
</evidence>
<dbReference type="GO" id="GO:0000812">
    <property type="term" value="C:Swr1 complex"/>
    <property type="evidence" value="ECO:0007669"/>
    <property type="project" value="TreeGrafter"/>
</dbReference>
<comment type="similarity">
    <text evidence="1">Belongs to the SWC5 family.</text>
</comment>
<dbReference type="VEuPathDB" id="FungiDB:PV10_00832"/>
<dbReference type="Proteomes" id="UP000288859">
    <property type="component" value="Unassembled WGS sequence"/>
</dbReference>
<feature type="region of interest" description="Disordered" evidence="3">
    <location>
        <begin position="1"/>
        <end position="182"/>
    </location>
</feature>
<dbReference type="Pfam" id="PF07572">
    <property type="entry name" value="BCNT"/>
    <property type="match status" value="1"/>
</dbReference>
<dbReference type="PANTHER" id="PTHR48407">
    <property type="entry name" value="CRANIOFACIAL DEVELOPMENT PROTEIN 1"/>
    <property type="match status" value="1"/>
</dbReference>
<feature type="domain" description="BCNT-C" evidence="4">
    <location>
        <begin position="253"/>
        <end position="332"/>
    </location>
</feature>
<dbReference type="OrthoDB" id="445677at2759"/>
<accession>A0A438MWY2</accession>
<feature type="compositionally biased region" description="Polar residues" evidence="3">
    <location>
        <begin position="125"/>
        <end position="134"/>
    </location>
</feature>
<organism evidence="5 6">
    <name type="scientific">Exophiala mesophila</name>
    <name type="common">Black yeast-like fungus</name>
    <dbReference type="NCBI Taxonomy" id="212818"/>
    <lineage>
        <taxon>Eukaryota</taxon>
        <taxon>Fungi</taxon>
        <taxon>Dikarya</taxon>
        <taxon>Ascomycota</taxon>
        <taxon>Pezizomycotina</taxon>
        <taxon>Eurotiomycetes</taxon>
        <taxon>Chaetothyriomycetidae</taxon>
        <taxon>Chaetothyriales</taxon>
        <taxon>Herpotrichiellaceae</taxon>
        <taxon>Exophiala</taxon>
    </lineage>
</organism>
<dbReference type="PANTHER" id="PTHR48407:SF1">
    <property type="entry name" value="CRANIOFACIAL DEVELOPMENT PROTEIN 1"/>
    <property type="match status" value="1"/>
</dbReference>
<dbReference type="EMBL" id="NAJM01000040">
    <property type="protein sequence ID" value="RVX68204.1"/>
    <property type="molecule type" value="Genomic_DNA"/>
</dbReference>
<name>A0A438MWY2_EXOME</name>
<evidence type="ECO:0000259" key="4">
    <source>
        <dbReference type="PROSITE" id="PS51279"/>
    </source>
</evidence>